<dbReference type="InterPro" id="IPR052190">
    <property type="entry name" value="Euk-Arch_PrmC-MTase"/>
</dbReference>
<feature type="domain" description="Methyltransferase small" evidence="7">
    <location>
        <begin position="76"/>
        <end position="171"/>
    </location>
</feature>
<name>A0A9N8HB86_9STRA</name>
<keyword evidence="5" id="KW-0949">S-adenosyl-L-methionine</keyword>
<accession>A0A9N8HB86</accession>
<keyword evidence="9" id="KW-1185">Reference proteome</keyword>
<dbReference type="AlphaFoldDB" id="A0A9N8HB86"/>
<gene>
    <name evidence="8" type="ORF">SEMRO_352_G124230.1</name>
</gene>
<organism evidence="8 9">
    <name type="scientific">Seminavis robusta</name>
    <dbReference type="NCBI Taxonomy" id="568900"/>
    <lineage>
        <taxon>Eukaryota</taxon>
        <taxon>Sar</taxon>
        <taxon>Stramenopiles</taxon>
        <taxon>Ochrophyta</taxon>
        <taxon>Bacillariophyta</taxon>
        <taxon>Bacillariophyceae</taxon>
        <taxon>Bacillariophycidae</taxon>
        <taxon>Naviculales</taxon>
        <taxon>Naviculaceae</taxon>
        <taxon>Seminavis</taxon>
    </lineage>
</organism>
<dbReference type="SUPFAM" id="SSF53335">
    <property type="entry name" value="S-adenosyl-L-methionine-dependent methyltransferases"/>
    <property type="match status" value="1"/>
</dbReference>
<evidence type="ECO:0000256" key="5">
    <source>
        <dbReference type="ARBA" id="ARBA00022691"/>
    </source>
</evidence>
<dbReference type="FunFam" id="3.40.50.150:FF:000077">
    <property type="entry name" value="HemK methyltransferase family member 2"/>
    <property type="match status" value="1"/>
</dbReference>
<protein>
    <submittedName>
        <fullName evidence="8">N-6 adenine-specific DNA methyltransferase 1</fullName>
    </submittedName>
</protein>
<comment type="similarity">
    <text evidence="2">Belongs to the eukaryotic/archaeal PrmC-related family.</text>
</comment>
<evidence type="ECO:0000256" key="4">
    <source>
        <dbReference type="ARBA" id="ARBA00022679"/>
    </source>
</evidence>
<dbReference type="InterPro" id="IPR029063">
    <property type="entry name" value="SAM-dependent_MTases_sf"/>
</dbReference>
<keyword evidence="6" id="KW-0539">Nucleus</keyword>
<dbReference type="PANTHER" id="PTHR45875">
    <property type="entry name" value="METHYLTRANSFERASE N6AMT1"/>
    <property type="match status" value="1"/>
</dbReference>
<dbReference type="PANTHER" id="PTHR45875:SF1">
    <property type="entry name" value="METHYLTRANSFERASE N6AMT1"/>
    <property type="match status" value="1"/>
</dbReference>
<evidence type="ECO:0000259" key="7">
    <source>
        <dbReference type="Pfam" id="PF05175"/>
    </source>
</evidence>
<proteinExistence type="inferred from homology"/>
<dbReference type="OrthoDB" id="406152at2759"/>
<dbReference type="InterPro" id="IPR007848">
    <property type="entry name" value="Small_mtfrase_dom"/>
</dbReference>
<dbReference type="GO" id="GO:0008276">
    <property type="term" value="F:protein methyltransferase activity"/>
    <property type="evidence" value="ECO:0007669"/>
    <property type="project" value="TreeGrafter"/>
</dbReference>
<keyword evidence="4" id="KW-0808">Transferase</keyword>
<reference evidence="8" key="1">
    <citation type="submission" date="2020-06" db="EMBL/GenBank/DDBJ databases">
        <authorList>
            <consortium name="Plant Systems Biology data submission"/>
        </authorList>
    </citation>
    <scope>NUCLEOTIDE SEQUENCE</scope>
    <source>
        <strain evidence="8">D6</strain>
    </source>
</reference>
<comment type="subcellular location">
    <subcellularLocation>
        <location evidence="1">Nucleus</location>
    </subcellularLocation>
</comment>
<evidence type="ECO:0000313" key="8">
    <source>
        <dbReference type="EMBL" id="CAB9508568.1"/>
    </source>
</evidence>
<evidence type="ECO:0000256" key="1">
    <source>
        <dbReference type="ARBA" id="ARBA00004123"/>
    </source>
</evidence>
<keyword evidence="3 8" id="KW-0489">Methyltransferase</keyword>
<dbReference type="PROSITE" id="PS00092">
    <property type="entry name" value="N6_MTASE"/>
    <property type="match status" value="1"/>
</dbReference>
<evidence type="ECO:0000256" key="3">
    <source>
        <dbReference type="ARBA" id="ARBA00022603"/>
    </source>
</evidence>
<dbReference type="CDD" id="cd02440">
    <property type="entry name" value="AdoMet_MTases"/>
    <property type="match status" value="1"/>
</dbReference>
<dbReference type="EMBL" id="CAICTM010000351">
    <property type="protein sequence ID" value="CAB9508568.1"/>
    <property type="molecule type" value="Genomic_DNA"/>
</dbReference>
<sequence>MTDWHPLRPLDDTTSTAWSTYNEEAEKRAKNIPCAAMPSLDHLKMKDFEEVYEPSDDTYLLLDGLQHEITTGTFSNSSSPLIAEIGCGTGVASVFLASQLFQQNQKHNKTDGMPMVIVTDINPKALQVAKATAAGNNAMIPFEAVQCDLVSALLPRLAQSVDALIFNPPYVPTPDDEVGSTGIEASWAGGEKGRRVVDRAIPKMAQILARPRGVAYMITVDDNEPEVLATLFRELGLQMKPLVRRRAHNEFLTLQKITWTKIDSSG</sequence>
<comment type="caution">
    <text evidence="8">The sequence shown here is derived from an EMBL/GenBank/DDBJ whole genome shotgun (WGS) entry which is preliminary data.</text>
</comment>
<dbReference type="GO" id="GO:0003676">
    <property type="term" value="F:nucleic acid binding"/>
    <property type="evidence" value="ECO:0007669"/>
    <property type="project" value="InterPro"/>
</dbReference>
<dbReference type="GO" id="GO:0035657">
    <property type="term" value="C:eRF1 methyltransferase complex"/>
    <property type="evidence" value="ECO:0007669"/>
    <property type="project" value="TreeGrafter"/>
</dbReference>
<evidence type="ECO:0000256" key="2">
    <source>
        <dbReference type="ARBA" id="ARBA00006149"/>
    </source>
</evidence>
<dbReference type="Gene3D" id="3.40.50.150">
    <property type="entry name" value="Vaccinia Virus protein VP39"/>
    <property type="match status" value="1"/>
</dbReference>
<dbReference type="GO" id="GO:0032259">
    <property type="term" value="P:methylation"/>
    <property type="evidence" value="ECO:0007669"/>
    <property type="project" value="UniProtKB-KW"/>
</dbReference>
<dbReference type="GO" id="GO:0008757">
    <property type="term" value="F:S-adenosylmethionine-dependent methyltransferase activity"/>
    <property type="evidence" value="ECO:0007669"/>
    <property type="project" value="TreeGrafter"/>
</dbReference>
<dbReference type="GO" id="GO:0005634">
    <property type="term" value="C:nucleus"/>
    <property type="evidence" value="ECO:0007669"/>
    <property type="project" value="UniProtKB-SubCell"/>
</dbReference>
<evidence type="ECO:0000313" key="9">
    <source>
        <dbReference type="Proteomes" id="UP001153069"/>
    </source>
</evidence>
<dbReference type="Pfam" id="PF05175">
    <property type="entry name" value="MTS"/>
    <property type="match status" value="1"/>
</dbReference>
<dbReference type="InterPro" id="IPR002052">
    <property type="entry name" value="DNA_methylase_N6_adenine_CS"/>
</dbReference>
<dbReference type="Proteomes" id="UP001153069">
    <property type="component" value="Unassembled WGS sequence"/>
</dbReference>
<evidence type="ECO:0000256" key="6">
    <source>
        <dbReference type="ARBA" id="ARBA00023242"/>
    </source>
</evidence>